<dbReference type="EMBL" id="FMUX01000002">
    <property type="protein sequence ID" value="SCX89766.1"/>
    <property type="molecule type" value="Genomic_DNA"/>
</dbReference>
<keyword evidence="1" id="KW-1133">Transmembrane helix</keyword>
<organism evidence="2 3">
    <name type="scientific">Desulfoluna spongiiphila</name>
    <dbReference type="NCBI Taxonomy" id="419481"/>
    <lineage>
        <taxon>Bacteria</taxon>
        <taxon>Pseudomonadati</taxon>
        <taxon>Thermodesulfobacteriota</taxon>
        <taxon>Desulfobacteria</taxon>
        <taxon>Desulfobacterales</taxon>
        <taxon>Desulfolunaceae</taxon>
        <taxon>Desulfoluna</taxon>
    </lineage>
</organism>
<evidence type="ECO:0000313" key="3">
    <source>
        <dbReference type="Proteomes" id="UP000198870"/>
    </source>
</evidence>
<feature type="transmembrane region" description="Helical" evidence="1">
    <location>
        <begin position="12"/>
        <end position="29"/>
    </location>
</feature>
<dbReference type="RefSeq" id="WP_092208232.1">
    <property type="nucleotide sequence ID" value="NZ_FMUX01000002.1"/>
</dbReference>
<evidence type="ECO:0000313" key="2">
    <source>
        <dbReference type="EMBL" id="SCX89766.1"/>
    </source>
</evidence>
<keyword evidence="3" id="KW-1185">Reference proteome</keyword>
<keyword evidence="1" id="KW-0812">Transmembrane</keyword>
<evidence type="ECO:0000256" key="1">
    <source>
        <dbReference type="SAM" id="Phobius"/>
    </source>
</evidence>
<name>A0A1G5BI23_9BACT</name>
<gene>
    <name evidence="2" type="ORF">SAMN05216233_10233</name>
</gene>
<reference evidence="2 3" key="1">
    <citation type="submission" date="2016-10" db="EMBL/GenBank/DDBJ databases">
        <authorList>
            <person name="de Groot N.N."/>
        </authorList>
    </citation>
    <scope>NUCLEOTIDE SEQUENCE [LARGE SCALE GENOMIC DNA]</scope>
    <source>
        <strain evidence="2 3">AA1</strain>
    </source>
</reference>
<sequence length="79" mass="8948">MQPEHHDPAAFIPLLIFISPIVILNIVIAKRKGRSPVLFGLFSLIPFVGFYLSIHLASLMDQSTNDKIDQILHLLEARR</sequence>
<dbReference type="Proteomes" id="UP000198870">
    <property type="component" value="Unassembled WGS sequence"/>
</dbReference>
<feature type="transmembrane region" description="Helical" evidence="1">
    <location>
        <begin position="36"/>
        <end position="57"/>
    </location>
</feature>
<keyword evidence="1" id="KW-0472">Membrane</keyword>
<accession>A0A1G5BI23</accession>
<protein>
    <submittedName>
        <fullName evidence="2">Uncharacterized protein</fullName>
    </submittedName>
</protein>
<dbReference type="AlphaFoldDB" id="A0A1G5BI23"/>
<proteinExistence type="predicted"/>